<protein>
    <submittedName>
        <fullName evidence="1">Uncharacterized protein</fullName>
    </submittedName>
</protein>
<comment type="caution">
    <text evidence="1">The sequence shown here is derived from an EMBL/GenBank/DDBJ whole genome shotgun (WGS) entry which is preliminary data.</text>
</comment>
<name>A0A837AP80_XANVA</name>
<proteinExistence type="predicted"/>
<evidence type="ECO:0000313" key="1">
    <source>
        <dbReference type="EMBL" id="KFA01853.1"/>
    </source>
</evidence>
<reference evidence="1" key="1">
    <citation type="submission" date="2012-05" db="EMBL/GenBank/DDBJ databases">
        <authorList>
            <person name="Studholme D.J."/>
            <person name="Wasukira A."/>
            <person name="Grant M."/>
        </authorList>
    </citation>
    <scope>NUCLEOTIDE SEQUENCE [LARGE SCALE GENOMIC DNA]</scope>
    <source>
        <strain evidence="1">NCPPB 890</strain>
    </source>
</reference>
<gene>
    <name evidence="1" type="ORF">A11K_0113200</name>
</gene>
<sequence length="77" mass="8837">MDRYAMAWAVAATLVATAQVFPMSSQFFVDIVSRCRNEIRRQRRCFCLMIRLKWLYCLYEIAGAEGLTAVILDGVNL</sequence>
<dbReference type="EMBL" id="AKBN01000744">
    <property type="protein sequence ID" value="KFA01853.1"/>
    <property type="molecule type" value="Genomic_DNA"/>
</dbReference>
<accession>A0A837AP80</accession>
<organism evidence="1">
    <name type="scientific">Xanthomonas vasicola pv. vasculorum NCPPB 890</name>
    <dbReference type="NCBI Taxonomy" id="1184265"/>
    <lineage>
        <taxon>Bacteria</taxon>
        <taxon>Pseudomonadati</taxon>
        <taxon>Pseudomonadota</taxon>
        <taxon>Gammaproteobacteria</taxon>
        <taxon>Lysobacterales</taxon>
        <taxon>Lysobacteraceae</taxon>
        <taxon>Xanthomonas</taxon>
    </lineage>
</organism>
<dbReference type="AlphaFoldDB" id="A0A837AP80"/>